<evidence type="ECO:0000313" key="2">
    <source>
        <dbReference type="Proteomes" id="UP000807469"/>
    </source>
</evidence>
<keyword evidence="2" id="KW-1185">Reference proteome</keyword>
<gene>
    <name evidence="1" type="ORF">BDN70DRAFT_899372</name>
</gene>
<sequence length="153" mass="16777">MTSSDCHSKVCRSGKDVGIHVTSNSNDYVRGVKTNTICCYVAEYFTETAERCASVAPNILDENIIFISSKPRAQENSTSKNRECAASGILSNLKDLSRCAEDFNKVKIYPENGLVFGHLANLEPVGNTKTRKHSKLDSTRSQLVGFGVRIGKD</sequence>
<dbReference type="Proteomes" id="UP000807469">
    <property type="component" value="Unassembled WGS sequence"/>
</dbReference>
<dbReference type="AlphaFoldDB" id="A0A9P5YU48"/>
<organism evidence="1 2">
    <name type="scientific">Pholiota conissans</name>
    <dbReference type="NCBI Taxonomy" id="109636"/>
    <lineage>
        <taxon>Eukaryota</taxon>
        <taxon>Fungi</taxon>
        <taxon>Dikarya</taxon>
        <taxon>Basidiomycota</taxon>
        <taxon>Agaricomycotina</taxon>
        <taxon>Agaricomycetes</taxon>
        <taxon>Agaricomycetidae</taxon>
        <taxon>Agaricales</taxon>
        <taxon>Agaricineae</taxon>
        <taxon>Strophariaceae</taxon>
        <taxon>Pholiota</taxon>
    </lineage>
</organism>
<proteinExistence type="predicted"/>
<evidence type="ECO:0000313" key="1">
    <source>
        <dbReference type="EMBL" id="KAF9473956.1"/>
    </source>
</evidence>
<accession>A0A9P5YU48</accession>
<protein>
    <submittedName>
        <fullName evidence="1">Uncharacterized protein</fullName>
    </submittedName>
</protein>
<comment type="caution">
    <text evidence="1">The sequence shown here is derived from an EMBL/GenBank/DDBJ whole genome shotgun (WGS) entry which is preliminary data.</text>
</comment>
<reference evidence="1" key="1">
    <citation type="submission" date="2020-11" db="EMBL/GenBank/DDBJ databases">
        <authorList>
            <consortium name="DOE Joint Genome Institute"/>
            <person name="Ahrendt S."/>
            <person name="Riley R."/>
            <person name="Andreopoulos W."/>
            <person name="Labutti K."/>
            <person name="Pangilinan J."/>
            <person name="Ruiz-Duenas F.J."/>
            <person name="Barrasa J.M."/>
            <person name="Sanchez-Garcia M."/>
            <person name="Camarero S."/>
            <person name="Miyauchi S."/>
            <person name="Serrano A."/>
            <person name="Linde D."/>
            <person name="Babiker R."/>
            <person name="Drula E."/>
            <person name="Ayuso-Fernandez I."/>
            <person name="Pacheco R."/>
            <person name="Padilla G."/>
            <person name="Ferreira P."/>
            <person name="Barriuso J."/>
            <person name="Kellner H."/>
            <person name="Castanera R."/>
            <person name="Alfaro M."/>
            <person name="Ramirez L."/>
            <person name="Pisabarro A.G."/>
            <person name="Kuo A."/>
            <person name="Tritt A."/>
            <person name="Lipzen A."/>
            <person name="He G."/>
            <person name="Yan M."/>
            <person name="Ng V."/>
            <person name="Cullen D."/>
            <person name="Martin F."/>
            <person name="Rosso M.-N."/>
            <person name="Henrissat B."/>
            <person name="Hibbett D."/>
            <person name="Martinez A.T."/>
            <person name="Grigoriev I.V."/>
        </authorList>
    </citation>
    <scope>NUCLEOTIDE SEQUENCE</scope>
    <source>
        <strain evidence="1">CIRM-BRFM 674</strain>
    </source>
</reference>
<dbReference type="EMBL" id="MU155406">
    <property type="protein sequence ID" value="KAF9473956.1"/>
    <property type="molecule type" value="Genomic_DNA"/>
</dbReference>
<name>A0A9P5YU48_9AGAR</name>